<organism evidence="1 2">
    <name type="scientific">Paraburkholderia piptadeniae</name>
    <dbReference type="NCBI Taxonomy" id="1701573"/>
    <lineage>
        <taxon>Bacteria</taxon>
        <taxon>Pseudomonadati</taxon>
        <taxon>Pseudomonadota</taxon>
        <taxon>Betaproteobacteria</taxon>
        <taxon>Burkholderiales</taxon>
        <taxon>Burkholderiaceae</taxon>
        <taxon>Paraburkholderia</taxon>
    </lineage>
</organism>
<dbReference type="Proteomes" id="UP000195569">
    <property type="component" value="Unassembled WGS sequence"/>
</dbReference>
<dbReference type="OrthoDB" id="9109416at2"/>
<name>A0A1N7SRS2_9BURK</name>
<proteinExistence type="predicted"/>
<keyword evidence="2" id="KW-1185">Reference proteome</keyword>
<dbReference type="RefSeq" id="WP_087738848.1">
    <property type="nucleotide sequence ID" value="NZ_CYGY02000075.1"/>
</dbReference>
<dbReference type="AlphaFoldDB" id="A0A1N7SRS2"/>
<reference evidence="1" key="1">
    <citation type="submission" date="2016-12" db="EMBL/GenBank/DDBJ databases">
        <authorList>
            <person name="Moulin L."/>
        </authorList>
    </citation>
    <scope>NUCLEOTIDE SEQUENCE [LARGE SCALE GENOMIC DNA]</scope>
    <source>
        <strain evidence="1">STM 7183</strain>
    </source>
</reference>
<gene>
    <name evidence="1" type="ORF">BN2476_750041</name>
</gene>
<evidence type="ECO:0000313" key="1">
    <source>
        <dbReference type="EMBL" id="SIT50098.1"/>
    </source>
</evidence>
<sequence length="69" mass="7895">MTNAIHAVRQFQPFSEYLREGKKPPSNPHVEKAVLMPIEPSSHVVISQEGSRRLAAEQQAGQQQWDWEI</sequence>
<evidence type="ECO:0000313" key="2">
    <source>
        <dbReference type="Proteomes" id="UP000195569"/>
    </source>
</evidence>
<dbReference type="EMBL" id="CYGY02000075">
    <property type="protein sequence ID" value="SIT50098.1"/>
    <property type="molecule type" value="Genomic_DNA"/>
</dbReference>
<comment type="caution">
    <text evidence="1">The sequence shown here is derived from an EMBL/GenBank/DDBJ whole genome shotgun (WGS) entry which is preliminary data.</text>
</comment>
<protein>
    <submittedName>
        <fullName evidence="1">Uncharacterized protein</fullName>
    </submittedName>
</protein>
<accession>A0A1N7SRS2</accession>